<sequence length="40" mass="4341">MSKYTNLIGKNLHTNAKGKTMGPPVLNTARGLSFTRTYSA</sequence>
<protein>
    <submittedName>
        <fullName evidence="1">Uncharacterized protein</fullName>
    </submittedName>
</protein>
<organism evidence="1 2">
    <name type="scientific">Moritella yayanosii</name>
    <dbReference type="NCBI Taxonomy" id="69539"/>
    <lineage>
        <taxon>Bacteria</taxon>
        <taxon>Pseudomonadati</taxon>
        <taxon>Pseudomonadota</taxon>
        <taxon>Gammaproteobacteria</taxon>
        <taxon>Alteromonadales</taxon>
        <taxon>Moritellaceae</taxon>
        <taxon>Moritella</taxon>
    </lineage>
</organism>
<dbReference type="Proteomes" id="UP000250163">
    <property type="component" value="Chromosome MORIYA"/>
</dbReference>
<reference evidence="2" key="1">
    <citation type="submission" date="2018-05" db="EMBL/GenBank/DDBJ databases">
        <authorList>
            <person name="Cea G.-C."/>
            <person name="William W."/>
        </authorList>
    </citation>
    <scope>NUCLEOTIDE SEQUENCE [LARGE SCALE GENOMIC DNA]</scope>
    <source>
        <strain evidence="2">DB21MT 5</strain>
    </source>
</reference>
<keyword evidence="2" id="KW-1185">Reference proteome</keyword>
<dbReference type="KEGG" id="mya:MORIYA_1216"/>
<dbReference type="AlphaFoldDB" id="A0A330LKZ2"/>
<evidence type="ECO:0000313" key="1">
    <source>
        <dbReference type="EMBL" id="SQD77694.1"/>
    </source>
</evidence>
<proteinExistence type="predicted"/>
<name>A0A330LKZ2_9GAMM</name>
<dbReference type="EMBL" id="LS483250">
    <property type="protein sequence ID" value="SQD77694.1"/>
    <property type="molecule type" value="Genomic_DNA"/>
</dbReference>
<accession>A0A330LKZ2</accession>
<evidence type="ECO:0000313" key="2">
    <source>
        <dbReference type="Proteomes" id="UP000250163"/>
    </source>
</evidence>
<gene>
    <name evidence="1" type="ORF">MORIYA_1216</name>
</gene>